<dbReference type="PANTHER" id="PTHR23055:SF167">
    <property type="entry name" value="EF-HAND DOMAIN-CONTAINING PROTEIN"/>
    <property type="match status" value="1"/>
</dbReference>
<dbReference type="SUPFAM" id="SSF47473">
    <property type="entry name" value="EF-hand"/>
    <property type="match status" value="1"/>
</dbReference>
<protein>
    <submittedName>
        <fullName evidence="3">Uncharacterized protein</fullName>
    </submittedName>
</protein>
<dbReference type="Proteomes" id="UP001367676">
    <property type="component" value="Unassembled WGS sequence"/>
</dbReference>
<dbReference type="AlphaFoldDB" id="A0AAN9TK57"/>
<sequence length="126" mass="14755">MYGMVSGHHKHHHSQNPECSPDRSNHTSKSLFRRVFTFLKQTWTGVKFSLDSELEDLETQPIHRPHSLRALCKTTKFTEKELKRIYRCFKSECPTGIIKEDAFKNVYSQFFPQGGKLILKNYLPIV</sequence>
<dbReference type="InterPro" id="IPR028846">
    <property type="entry name" value="Recoverin"/>
</dbReference>
<evidence type="ECO:0000256" key="1">
    <source>
        <dbReference type="ARBA" id="ARBA00022737"/>
    </source>
</evidence>
<evidence type="ECO:0000313" key="3">
    <source>
        <dbReference type="EMBL" id="KAK7598291.1"/>
    </source>
</evidence>
<dbReference type="InterPro" id="IPR011992">
    <property type="entry name" value="EF-hand-dom_pair"/>
</dbReference>
<accession>A0AAN9TK57</accession>
<dbReference type="PANTHER" id="PTHR23055">
    <property type="entry name" value="CALCIUM BINDING PROTEINS"/>
    <property type="match status" value="1"/>
</dbReference>
<reference evidence="3 4" key="1">
    <citation type="submission" date="2024-03" db="EMBL/GenBank/DDBJ databases">
        <title>Adaptation during the transition from Ophiocordyceps entomopathogen to insect associate is accompanied by gene loss and intensified selection.</title>
        <authorList>
            <person name="Ward C.M."/>
            <person name="Onetto C.A."/>
            <person name="Borneman A.R."/>
        </authorList>
    </citation>
    <scope>NUCLEOTIDE SEQUENCE [LARGE SCALE GENOMIC DNA]</scope>
    <source>
        <strain evidence="3">AWRI1</strain>
        <tissue evidence="3">Single Adult Female</tissue>
    </source>
</reference>
<keyword evidence="1" id="KW-0677">Repeat</keyword>
<keyword evidence="4" id="KW-1185">Reference proteome</keyword>
<gene>
    <name evidence="3" type="ORF">V9T40_006526</name>
</gene>
<feature type="region of interest" description="Disordered" evidence="2">
    <location>
        <begin position="1"/>
        <end position="25"/>
    </location>
</feature>
<dbReference type="EMBL" id="JBBCAQ010000014">
    <property type="protein sequence ID" value="KAK7598291.1"/>
    <property type="molecule type" value="Genomic_DNA"/>
</dbReference>
<dbReference type="Gene3D" id="1.10.238.10">
    <property type="entry name" value="EF-hand"/>
    <property type="match status" value="1"/>
</dbReference>
<proteinExistence type="predicted"/>
<evidence type="ECO:0000313" key="4">
    <source>
        <dbReference type="Proteomes" id="UP001367676"/>
    </source>
</evidence>
<comment type="caution">
    <text evidence="3">The sequence shown here is derived from an EMBL/GenBank/DDBJ whole genome shotgun (WGS) entry which is preliminary data.</text>
</comment>
<name>A0AAN9TK57_9HEMI</name>
<evidence type="ECO:0000256" key="2">
    <source>
        <dbReference type="SAM" id="MobiDB-lite"/>
    </source>
</evidence>
<dbReference type="GO" id="GO:0005509">
    <property type="term" value="F:calcium ion binding"/>
    <property type="evidence" value="ECO:0007669"/>
    <property type="project" value="InterPro"/>
</dbReference>
<organism evidence="3 4">
    <name type="scientific">Parthenolecanium corni</name>
    <dbReference type="NCBI Taxonomy" id="536013"/>
    <lineage>
        <taxon>Eukaryota</taxon>
        <taxon>Metazoa</taxon>
        <taxon>Ecdysozoa</taxon>
        <taxon>Arthropoda</taxon>
        <taxon>Hexapoda</taxon>
        <taxon>Insecta</taxon>
        <taxon>Pterygota</taxon>
        <taxon>Neoptera</taxon>
        <taxon>Paraneoptera</taxon>
        <taxon>Hemiptera</taxon>
        <taxon>Sternorrhyncha</taxon>
        <taxon>Coccoidea</taxon>
        <taxon>Coccidae</taxon>
        <taxon>Parthenolecanium</taxon>
    </lineage>
</organism>